<evidence type="ECO:0000313" key="5">
    <source>
        <dbReference type="Proteomes" id="UP000830326"/>
    </source>
</evidence>
<feature type="transmembrane region" description="Helical" evidence="3">
    <location>
        <begin position="12"/>
        <end position="32"/>
    </location>
</feature>
<keyword evidence="2" id="KW-0178">Competence</keyword>
<dbReference type="InterPro" id="IPR016977">
    <property type="entry name" value="ComGF"/>
</dbReference>
<keyword evidence="5" id="KW-1185">Reference proteome</keyword>
<sequence>MLAINSKGFTLIETLFCLTLLSIMLTIILPLLKLMESPAYSHELSVIQFFTFIESEVNTSTNVSLLQNELLITDTMGRNIRISKYGDTVRRQVNETGHELLITSIQSITFKLKDDILTVHLTLKEGTAYDKAIYIPS</sequence>
<dbReference type="EMBL" id="CP095075">
    <property type="protein sequence ID" value="UOR12320.1"/>
    <property type="molecule type" value="Genomic_DNA"/>
</dbReference>
<dbReference type="Pfam" id="PF07963">
    <property type="entry name" value="N_methyl"/>
    <property type="match status" value="1"/>
</dbReference>
<evidence type="ECO:0000256" key="3">
    <source>
        <dbReference type="SAM" id="Phobius"/>
    </source>
</evidence>
<dbReference type="Proteomes" id="UP000830326">
    <property type="component" value="Chromosome"/>
</dbReference>
<keyword evidence="3" id="KW-1133">Transmembrane helix</keyword>
<evidence type="ECO:0000256" key="2">
    <source>
        <dbReference type="ARBA" id="ARBA00023287"/>
    </source>
</evidence>
<evidence type="ECO:0000256" key="1">
    <source>
        <dbReference type="ARBA" id="ARBA00004241"/>
    </source>
</evidence>
<keyword evidence="3" id="KW-0472">Membrane</keyword>
<reference evidence="4" key="1">
    <citation type="submission" date="2022-04" db="EMBL/GenBank/DDBJ databases">
        <title>Halobacillus sp. isolated from saltern.</title>
        <authorList>
            <person name="Won M."/>
            <person name="Lee C.-M."/>
            <person name="Woen H.-Y."/>
            <person name="Kwon S.-W."/>
        </authorList>
    </citation>
    <scope>NUCLEOTIDE SEQUENCE</scope>
    <source>
        <strain evidence="4">SSHM10-5</strain>
    </source>
</reference>
<protein>
    <submittedName>
        <fullName evidence="4">Prepilin-type N-terminal cleavage/methylation domain-containing protein</fullName>
    </submittedName>
</protein>
<dbReference type="NCBIfam" id="NF041002">
    <property type="entry name" value="pilin_ComGF"/>
    <property type="match status" value="1"/>
</dbReference>
<accession>A0ABY4HFW0</accession>
<dbReference type="InterPro" id="IPR012902">
    <property type="entry name" value="N_methyl_site"/>
</dbReference>
<proteinExistence type="predicted"/>
<organism evidence="4 5">
    <name type="scientific">Halobacillus amylolyticus</name>
    <dbReference type="NCBI Taxonomy" id="2932259"/>
    <lineage>
        <taxon>Bacteria</taxon>
        <taxon>Bacillati</taxon>
        <taxon>Bacillota</taxon>
        <taxon>Bacilli</taxon>
        <taxon>Bacillales</taxon>
        <taxon>Bacillaceae</taxon>
        <taxon>Halobacillus</taxon>
    </lineage>
</organism>
<gene>
    <name evidence="4" type="ORF">MUO15_01960</name>
</gene>
<dbReference type="Pfam" id="PF15980">
    <property type="entry name" value="ComGF"/>
    <property type="match status" value="1"/>
</dbReference>
<dbReference type="RefSeq" id="WP_245033068.1">
    <property type="nucleotide sequence ID" value="NZ_CP095075.1"/>
</dbReference>
<name>A0ABY4HFW0_9BACI</name>
<comment type="subcellular location">
    <subcellularLocation>
        <location evidence="1">Cell surface</location>
    </subcellularLocation>
</comment>
<evidence type="ECO:0000313" key="4">
    <source>
        <dbReference type="EMBL" id="UOR12320.1"/>
    </source>
</evidence>
<keyword evidence="3" id="KW-0812">Transmembrane</keyword>
<dbReference type="NCBIfam" id="TIGR02532">
    <property type="entry name" value="IV_pilin_GFxxxE"/>
    <property type="match status" value="1"/>
</dbReference>